<protein>
    <recommendedName>
        <fullName evidence="3">Phage tail assembly protein</fullName>
    </recommendedName>
</protein>
<evidence type="ECO:0000313" key="1">
    <source>
        <dbReference type="EMBL" id="PND29631.1"/>
    </source>
</evidence>
<dbReference type="RefSeq" id="WP_060833174.1">
    <property type="nucleotide sequence ID" value="NZ_POQS01000039.1"/>
</dbReference>
<sequence length="119" mass="12879">MDQTTELPGGVELTPEEAARVRYTDDGVIVTLLEPLTFKPSKLDDERTITELAMPNKIKGKHLQAMDKASGEMGKTLALLATLARIPVAAAGELDSRDIDVAMKAVTPFLPKLQATGRY</sequence>
<gene>
    <name evidence="1" type="ORF">C1I89_33720</name>
</gene>
<comment type="caution">
    <text evidence="1">The sequence shown here is derived from an EMBL/GenBank/DDBJ whole genome shotgun (WGS) entry which is preliminary data.</text>
</comment>
<keyword evidence="2" id="KW-1185">Reference proteome</keyword>
<dbReference type="EMBL" id="POQS01000039">
    <property type="protein sequence ID" value="PND29631.1"/>
    <property type="molecule type" value="Genomic_DNA"/>
</dbReference>
<accession>A0A2N8K853</accession>
<dbReference type="GeneID" id="92994925"/>
<organism evidence="1 2">
    <name type="scientific">Achromobacter pulmonis</name>
    <dbReference type="NCBI Taxonomy" id="1389932"/>
    <lineage>
        <taxon>Bacteria</taxon>
        <taxon>Pseudomonadati</taxon>
        <taxon>Pseudomonadota</taxon>
        <taxon>Betaproteobacteria</taxon>
        <taxon>Burkholderiales</taxon>
        <taxon>Alcaligenaceae</taxon>
        <taxon>Achromobacter</taxon>
    </lineage>
</organism>
<proteinExistence type="predicted"/>
<evidence type="ECO:0000313" key="2">
    <source>
        <dbReference type="Proteomes" id="UP000235994"/>
    </source>
</evidence>
<evidence type="ECO:0008006" key="3">
    <source>
        <dbReference type="Google" id="ProtNLM"/>
    </source>
</evidence>
<reference evidence="1 2" key="1">
    <citation type="submission" date="2018-01" db="EMBL/GenBank/DDBJ databases">
        <title>The draft genome of an aniline degradation strain ANB-1.</title>
        <authorList>
            <person name="Zhang L."/>
            <person name="Jiang J."/>
        </authorList>
    </citation>
    <scope>NUCLEOTIDE SEQUENCE [LARGE SCALE GENOMIC DNA]</scope>
    <source>
        <strain evidence="1 2">ANB-1</strain>
    </source>
</reference>
<dbReference type="Proteomes" id="UP000235994">
    <property type="component" value="Unassembled WGS sequence"/>
</dbReference>
<name>A0A2N8K853_9BURK</name>
<dbReference type="AlphaFoldDB" id="A0A2N8K853"/>